<evidence type="ECO:0000313" key="2">
    <source>
        <dbReference type="Proteomes" id="UP000789860"/>
    </source>
</evidence>
<keyword evidence="2" id="KW-1185">Reference proteome</keyword>
<sequence length="106" mass="12048">MEKQEIINLIIKLLWIAKKGNIFSLTFNGNSVIIFDQVGLTAVDLNMIINRENYTNIMNILYSASSCIRNNFTQCAQKDTWSIELYGNSLVYVVLPLVLKNNTSIT</sequence>
<dbReference type="EMBL" id="CAJVPM010000561">
    <property type="protein sequence ID" value="CAG8446989.1"/>
    <property type="molecule type" value="Genomic_DNA"/>
</dbReference>
<organism evidence="1 2">
    <name type="scientific">Scutellospora calospora</name>
    <dbReference type="NCBI Taxonomy" id="85575"/>
    <lineage>
        <taxon>Eukaryota</taxon>
        <taxon>Fungi</taxon>
        <taxon>Fungi incertae sedis</taxon>
        <taxon>Mucoromycota</taxon>
        <taxon>Glomeromycotina</taxon>
        <taxon>Glomeromycetes</taxon>
        <taxon>Diversisporales</taxon>
        <taxon>Gigasporaceae</taxon>
        <taxon>Scutellospora</taxon>
    </lineage>
</organism>
<accession>A0ACA9K1Y3</accession>
<reference evidence="1" key="1">
    <citation type="submission" date="2021-06" db="EMBL/GenBank/DDBJ databases">
        <authorList>
            <person name="Kallberg Y."/>
            <person name="Tangrot J."/>
            <person name="Rosling A."/>
        </authorList>
    </citation>
    <scope>NUCLEOTIDE SEQUENCE</scope>
    <source>
        <strain evidence="1">AU212A</strain>
    </source>
</reference>
<name>A0ACA9K1Y3_9GLOM</name>
<proteinExistence type="predicted"/>
<protein>
    <submittedName>
        <fullName evidence="1">2397_t:CDS:1</fullName>
    </submittedName>
</protein>
<dbReference type="Proteomes" id="UP000789860">
    <property type="component" value="Unassembled WGS sequence"/>
</dbReference>
<evidence type="ECO:0000313" key="1">
    <source>
        <dbReference type="EMBL" id="CAG8446989.1"/>
    </source>
</evidence>
<gene>
    <name evidence="1" type="ORF">SCALOS_LOCUS985</name>
</gene>
<comment type="caution">
    <text evidence="1">The sequence shown here is derived from an EMBL/GenBank/DDBJ whole genome shotgun (WGS) entry which is preliminary data.</text>
</comment>